<dbReference type="Proteomes" id="UP000322667">
    <property type="component" value="Chromosome D10"/>
</dbReference>
<sequence length="136" mass="15886">MKCLRLEDRKYAKKAAPHMFFQLGNRVQKIGQIILKDVRTRNIADICIRICFVKSNEQHFSRIFILVSIDCSNTLEPLNNFLDSWPLERILVDAQAGHIQHLQHLFIRTFSFQEWIEDFILLALAPQSLHPGNQLS</sequence>
<evidence type="ECO:0000313" key="1">
    <source>
        <dbReference type="EMBL" id="TYH47497.1"/>
    </source>
</evidence>
<evidence type="ECO:0000313" key="2">
    <source>
        <dbReference type="Proteomes" id="UP000322667"/>
    </source>
</evidence>
<keyword evidence="2" id="KW-1185">Reference proteome</keyword>
<dbReference type="AlphaFoldDB" id="A0A5D2IY05"/>
<proteinExistence type="predicted"/>
<dbReference type="EMBL" id="CM017632">
    <property type="protein sequence ID" value="TYH47497.1"/>
    <property type="molecule type" value="Genomic_DNA"/>
</dbReference>
<gene>
    <name evidence="1" type="ORF">ES332_D10G001800v1</name>
</gene>
<accession>A0A5D2IY05</accession>
<protein>
    <submittedName>
        <fullName evidence="1">Uncharacterized protein</fullName>
    </submittedName>
</protein>
<name>A0A5D2IY05_GOSTO</name>
<organism evidence="1 2">
    <name type="scientific">Gossypium tomentosum</name>
    <name type="common">Hawaiian cotton</name>
    <name type="synonym">Gossypium sandvicense</name>
    <dbReference type="NCBI Taxonomy" id="34277"/>
    <lineage>
        <taxon>Eukaryota</taxon>
        <taxon>Viridiplantae</taxon>
        <taxon>Streptophyta</taxon>
        <taxon>Embryophyta</taxon>
        <taxon>Tracheophyta</taxon>
        <taxon>Spermatophyta</taxon>
        <taxon>Magnoliopsida</taxon>
        <taxon>eudicotyledons</taxon>
        <taxon>Gunneridae</taxon>
        <taxon>Pentapetalae</taxon>
        <taxon>rosids</taxon>
        <taxon>malvids</taxon>
        <taxon>Malvales</taxon>
        <taxon>Malvaceae</taxon>
        <taxon>Malvoideae</taxon>
        <taxon>Gossypium</taxon>
    </lineage>
</organism>
<reference evidence="1 2" key="1">
    <citation type="submission" date="2019-07" db="EMBL/GenBank/DDBJ databases">
        <title>WGS assembly of Gossypium tomentosum.</title>
        <authorList>
            <person name="Chen Z.J."/>
            <person name="Sreedasyam A."/>
            <person name="Ando A."/>
            <person name="Song Q."/>
            <person name="De L."/>
            <person name="Hulse-Kemp A."/>
            <person name="Ding M."/>
            <person name="Ye W."/>
            <person name="Kirkbride R."/>
            <person name="Jenkins J."/>
            <person name="Plott C."/>
            <person name="Lovell J."/>
            <person name="Lin Y.-M."/>
            <person name="Vaughn R."/>
            <person name="Liu B."/>
            <person name="Li W."/>
            <person name="Simpson S."/>
            <person name="Scheffler B."/>
            <person name="Saski C."/>
            <person name="Grover C."/>
            <person name="Hu G."/>
            <person name="Conover J."/>
            <person name="Carlson J."/>
            <person name="Shu S."/>
            <person name="Boston L."/>
            <person name="Williams M."/>
            <person name="Peterson D."/>
            <person name="Mcgee K."/>
            <person name="Jones D."/>
            <person name="Wendel J."/>
            <person name="Stelly D."/>
            <person name="Grimwood J."/>
            <person name="Schmutz J."/>
        </authorList>
    </citation>
    <scope>NUCLEOTIDE SEQUENCE [LARGE SCALE GENOMIC DNA]</scope>
    <source>
        <strain evidence="1">7179.01</strain>
    </source>
</reference>